<organism evidence="2 3">
    <name type="scientific">Stutzerimonas stutzeri</name>
    <name type="common">Pseudomonas stutzeri</name>
    <dbReference type="NCBI Taxonomy" id="316"/>
    <lineage>
        <taxon>Bacteria</taxon>
        <taxon>Pseudomonadati</taxon>
        <taxon>Pseudomonadota</taxon>
        <taxon>Gammaproteobacteria</taxon>
        <taxon>Pseudomonadales</taxon>
        <taxon>Pseudomonadaceae</taxon>
        <taxon>Stutzerimonas</taxon>
    </lineage>
</organism>
<dbReference type="InterPro" id="IPR019682">
    <property type="entry name" value="Phage_T7_Gp17.5_holin"/>
</dbReference>
<evidence type="ECO:0000313" key="2">
    <source>
        <dbReference type="EMBL" id="MDH0145148.1"/>
    </source>
</evidence>
<dbReference type="Proteomes" id="UP001158076">
    <property type="component" value="Unassembled WGS sequence"/>
</dbReference>
<dbReference type="Pfam" id="PF10746">
    <property type="entry name" value="Phage_holin_2_2"/>
    <property type="match status" value="1"/>
</dbReference>
<evidence type="ECO:0000313" key="3">
    <source>
        <dbReference type="Proteomes" id="UP001158076"/>
    </source>
</evidence>
<sequence>MSSSQNLHDITTEVAKFAPPVTVTTAVIAGISVADWAAIITIIWVSLNIGDWFWKKFFKKSKVNQEKDDNSGDGNDA</sequence>
<dbReference type="EMBL" id="JAODZE010000001">
    <property type="protein sequence ID" value="MDH0145148.1"/>
    <property type="molecule type" value="Genomic_DNA"/>
</dbReference>
<keyword evidence="1" id="KW-0472">Membrane</keyword>
<proteinExistence type="predicted"/>
<evidence type="ECO:0000256" key="1">
    <source>
        <dbReference type="SAM" id="Phobius"/>
    </source>
</evidence>
<comment type="caution">
    <text evidence="2">The sequence shown here is derived from an EMBL/GenBank/DDBJ whole genome shotgun (WGS) entry which is preliminary data.</text>
</comment>
<keyword evidence="1" id="KW-1133">Transmembrane helix</keyword>
<keyword evidence="1" id="KW-0812">Transmembrane</keyword>
<dbReference type="GO" id="GO:0044659">
    <property type="term" value="P:viral release from host cell by cytolysis"/>
    <property type="evidence" value="ECO:0007669"/>
    <property type="project" value="InterPro"/>
</dbReference>
<protein>
    <recommendedName>
        <fullName evidence="4">Holin</fullName>
    </recommendedName>
</protein>
<dbReference type="AlphaFoldDB" id="A0AA42H3S7"/>
<accession>A0AA42H3S7</accession>
<name>A0AA42H3S7_STUST</name>
<gene>
    <name evidence="2" type="ORF">N7335_01945</name>
</gene>
<reference evidence="2" key="1">
    <citation type="submission" date="2022-09" db="EMBL/GenBank/DDBJ databases">
        <title>Intensive care unit water sources are persistently colonized with multi-drug resistant bacteria and are the site of extensive horizontal gene transfer of antibiotic resistance genes.</title>
        <authorList>
            <person name="Diorio-Toth L."/>
        </authorList>
    </citation>
    <scope>NUCLEOTIDE SEQUENCE</scope>
    <source>
        <strain evidence="2">GD04147</strain>
    </source>
</reference>
<feature type="transmembrane region" description="Helical" evidence="1">
    <location>
        <begin position="26"/>
        <end position="50"/>
    </location>
</feature>
<dbReference type="RefSeq" id="WP_279647925.1">
    <property type="nucleotide sequence ID" value="NZ_JAODZE010000001.1"/>
</dbReference>
<evidence type="ECO:0008006" key="4">
    <source>
        <dbReference type="Google" id="ProtNLM"/>
    </source>
</evidence>